<comment type="caution">
    <text evidence="8">The sequence shown here is derived from an EMBL/GenBank/DDBJ whole genome shotgun (WGS) entry which is preliminary data.</text>
</comment>
<evidence type="ECO:0000313" key="8">
    <source>
        <dbReference type="EMBL" id="KAF2087674.1"/>
    </source>
</evidence>
<evidence type="ECO:0000256" key="7">
    <source>
        <dbReference type="SAM" id="SignalP"/>
    </source>
</evidence>
<sequence>MRLFSISSILLLGSLSLISSRGCLGNPVHGGVPNLKSTVVLGASLSYKETCICETSPSVKSYSGYVHLPRKIFDPATASIHTISIFFWYFESRNNAAKAPLAMYLAGGPGDSSTFAALTENGPCTVNTDSNSTTANPWSFNTNSNVLYIDQPNHVGFSYDTVAEGFLDALTGAITKDPAASPQTTFQGNFSSQDPASTFSTTGQVAKGLWYFAQVWLADFPEYKTTNIFKGLWGNSYAGTYIPTTAAWFEVQSRKISRQQNNISKAIPVSFDAIGITNGCIDQVEQGLGYAEMAYNNTYGFQAVNETVYNAMVNTFSRPGGCKDMVKHCRSLASAGDAADTGLNITVNDACYKVYEICATTYIGVYALSGRNFYDMAAETPNPAARLYADQYQPYAIGFLNREWVQKELGVTINFTASSPVVADNFFLAGDPLRADMSNLELLLYLRKTVALIYGDRDYQCNWIGGEKLSLALDHFSRSGFRASGYANIVHGAANRARGVVRQYEGLSFSRVFDAGHHVSAYQPETVHRIFNRAMSGNDIATGMKSAAWGGKYASKGPSSSFGIKNKMPKLLNTTCSVLATDSCSMGQLAALADGKAVVKDFIVVEPAN</sequence>
<keyword evidence="3" id="KW-0645">Protease</keyword>
<dbReference type="PANTHER" id="PTHR11802">
    <property type="entry name" value="SERINE PROTEASE FAMILY S10 SERINE CARBOXYPEPTIDASE"/>
    <property type="match status" value="1"/>
</dbReference>
<reference evidence="8" key="1">
    <citation type="journal article" date="2020" name="Stud. Mycol.">
        <title>101 Dothideomycetes genomes: a test case for predicting lifestyles and emergence of pathogens.</title>
        <authorList>
            <person name="Haridas S."/>
            <person name="Albert R."/>
            <person name="Binder M."/>
            <person name="Bloem J."/>
            <person name="Labutti K."/>
            <person name="Salamov A."/>
            <person name="Andreopoulos B."/>
            <person name="Baker S."/>
            <person name="Barry K."/>
            <person name="Bills G."/>
            <person name="Bluhm B."/>
            <person name="Cannon C."/>
            <person name="Castanera R."/>
            <person name="Culley D."/>
            <person name="Daum C."/>
            <person name="Ezra D."/>
            <person name="Gonzalez J."/>
            <person name="Henrissat B."/>
            <person name="Kuo A."/>
            <person name="Liang C."/>
            <person name="Lipzen A."/>
            <person name="Lutzoni F."/>
            <person name="Magnuson J."/>
            <person name="Mondo S."/>
            <person name="Nolan M."/>
            <person name="Ohm R."/>
            <person name="Pangilinan J."/>
            <person name="Park H.-J."/>
            <person name="Ramirez L."/>
            <person name="Alfaro M."/>
            <person name="Sun H."/>
            <person name="Tritt A."/>
            <person name="Yoshinaga Y."/>
            <person name="Zwiers L.-H."/>
            <person name="Turgeon B."/>
            <person name="Goodwin S."/>
            <person name="Spatafora J."/>
            <person name="Crous P."/>
            <person name="Grigoriev I."/>
        </authorList>
    </citation>
    <scope>NUCLEOTIDE SEQUENCE</scope>
    <source>
        <strain evidence="8">CBS 121410</strain>
    </source>
</reference>
<name>A0A9P4LXI1_9PEZI</name>
<comment type="similarity">
    <text evidence="1">Belongs to the peptidase S10 family.</text>
</comment>
<evidence type="ECO:0000256" key="3">
    <source>
        <dbReference type="ARBA" id="ARBA00022670"/>
    </source>
</evidence>
<dbReference type="GO" id="GO:0004185">
    <property type="term" value="F:serine-type carboxypeptidase activity"/>
    <property type="evidence" value="ECO:0007669"/>
    <property type="project" value="InterPro"/>
</dbReference>
<proteinExistence type="inferred from homology"/>
<feature type="signal peptide" evidence="7">
    <location>
        <begin position="1"/>
        <end position="25"/>
    </location>
</feature>
<organism evidence="8 9">
    <name type="scientific">Saccharata proteae CBS 121410</name>
    <dbReference type="NCBI Taxonomy" id="1314787"/>
    <lineage>
        <taxon>Eukaryota</taxon>
        <taxon>Fungi</taxon>
        <taxon>Dikarya</taxon>
        <taxon>Ascomycota</taxon>
        <taxon>Pezizomycotina</taxon>
        <taxon>Dothideomycetes</taxon>
        <taxon>Dothideomycetes incertae sedis</taxon>
        <taxon>Botryosphaeriales</taxon>
        <taxon>Saccharataceae</taxon>
        <taxon>Saccharata</taxon>
    </lineage>
</organism>
<dbReference type="PRINTS" id="PR00724">
    <property type="entry name" value="CRBOXYPTASEC"/>
</dbReference>
<keyword evidence="2" id="KW-0121">Carboxypeptidase</keyword>
<protein>
    <submittedName>
        <fullName evidence="8">Alpha/beta-hydrolase</fullName>
    </submittedName>
</protein>
<dbReference type="OrthoDB" id="443318at2759"/>
<keyword evidence="6" id="KW-0325">Glycoprotein</keyword>
<keyword evidence="5" id="KW-0378">Hydrolase</keyword>
<keyword evidence="9" id="KW-1185">Reference proteome</keyword>
<dbReference type="InterPro" id="IPR001563">
    <property type="entry name" value="Peptidase_S10"/>
</dbReference>
<evidence type="ECO:0000256" key="5">
    <source>
        <dbReference type="ARBA" id="ARBA00022801"/>
    </source>
</evidence>
<dbReference type="EMBL" id="ML978719">
    <property type="protein sequence ID" value="KAF2087674.1"/>
    <property type="molecule type" value="Genomic_DNA"/>
</dbReference>
<accession>A0A9P4LXI1</accession>
<dbReference type="GO" id="GO:0006508">
    <property type="term" value="P:proteolysis"/>
    <property type="evidence" value="ECO:0007669"/>
    <property type="project" value="UniProtKB-KW"/>
</dbReference>
<dbReference type="SUPFAM" id="SSF53474">
    <property type="entry name" value="alpha/beta-Hydrolases"/>
    <property type="match status" value="1"/>
</dbReference>
<dbReference type="Pfam" id="PF00450">
    <property type="entry name" value="Peptidase_S10"/>
    <property type="match status" value="1"/>
</dbReference>
<dbReference type="Proteomes" id="UP000799776">
    <property type="component" value="Unassembled WGS sequence"/>
</dbReference>
<keyword evidence="4 7" id="KW-0732">Signal</keyword>
<dbReference type="GO" id="GO:0000324">
    <property type="term" value="C:fungal-type vacuole"/>
    <property type="evidence" value="ECO:0007669"/>
    <property type="project" value="TreeGrafter"/>
</dbReference>
<dbReference type="AlphaFoldDB" id="A0A9P4LXI1"/>
<evidence type="ECO:0000256" key="1">
    <source>
        <dbReference type="ARBA" id="ARBA00009431"/>
    </source>
</evidence>
<feature type="chain" id="PRO_5040427470" evidence="7">
    <location>
        <begin position="26"/>
        <end position="609"/>
    </location>
</feature>
<dbReference type="InterPro" id="IPR029058">
    <property type="entry name" value="AB_hydrolase_fold"/>
</dbReference>
<dbReference type="Gene3D" id="3.40.50.1820">
    <property type="entry name" value="alpha/beta hydrolase"/>
    <property type="match status" value="1"/>
</dbReference>
<evidence type="ECO:0000313" key="9">
    <source>
        <dbReference type="Proteomes" id="UP000799776"/>
    </source>
</evidence>
<gene>
    <name evidence="8" type="ORF">K490DRAFT_73602</name>
</gene>
<dbReference type="PANTHER" id="PTHR11802:SF189">
    <property type="entry name" value="CARBOXYPEPTIDASE"/>
    <property type="match status" value="1"/>
</dbReference>
<evidence type="ECO:0000256" key="2">
    <source>
        <dbReference type="ARBA" id="ARBA00022645"/>
    </source>
</evidence>
<evidence type="ECO:0000256" key="6">
    <source>
        <dbReference type="ARBA" id="ARBA00023180"/>
    </source>
</evidence>
<evidence type="ECO:0000256" key="4">
    <source>
        <dbReference type="ARBA" id="ARBA00022729"/>
    </source>
</evidence>